<comment type="caution">
    <text evidence="1">The sequence shown here is derived from an EMBL/GenBank/DDBJ whole genome shotgun (WGS) entry which is preliminary data.</text>
</comment>
<evidence type="ECO:0000313" key="1">
    <source>
        <dbReference type="EMBL" id="MED6109856.1"/>
    </source>
</evidence>
<proteinExistence type="predicted"/>
<sequence length="93" mass="10021">MEGATMLLVVAVKERTKRKKLLPPSMSVVATVRLQNSGTRIEEEERAAPSLHVVSTATGYVAGLMAAGTVLLSPKNYHRFQPLPVSFRSAGVD</sequence>
<dbReference type="Proteomes" id="UP001341840">
    <property type="component" value="Unassembled WGS sequence"/>
</dbReference>
<keyword evidence="2" id="KW-1185">Reference proteome</keyword>
<organism evidence="1 2">
    <name type="scientific">Stylosanthes scabra</name>
    <dbReference type="NCBI Taxonomy" id="79078"/>
    <lineage>
        <taxon>Eukaryota</taxon>
        <taxon>Viridiplantae</taxon>
        <taxon>Streptophyta</taxon>
        <taxon>Embryophyta</taxon>
        <taxon>Tracheophyta</taxon>
        <taxon>Spermatophyta</taxon>
        <taxon>Magnoliopsida</taxon>
        <taxon>eudicotyledons</taxon>
        <taxon>Gunneridae</taxon>
        <taxon>Pentapetalae</taxon>
        <taxon>rosids</taxon>
        <taxon>fabids</taxon>
        <taxon>Fabales</taxon>
        <taxon>Fabaceae</taxon>
        <taxon>Papilionoideae</taxon>
        <taxon>50 kb inversion clade</taxon>
        <taxon>dalbergioids sensu lato</taxon>
        <taxon>Dalbergieae</taxon>
        <taxon>Pterocarpus clade</taxon>
        <taxon>Stylosanthes</taxon>
    </lineage>
</organism>
<dbReference type="EMBL" id="JASCZI010000188">
    <property type="protein sequence ID" value="MED6109856.1"/>
    <property type="molecule type" value="Genomic_DNA"/>
</dbReference>
<gene>
    <name evidence="1" type="ORF">PIB30_037424</name>
</gene>
<evidence type="ECO:0000313" key="2">
    <source>
        <dbReference type="Proteomes" id="UP001341840"/>
    </source>
</evidence>
<accession>A0ABU6QEE4</accession>
<name>A0ABU6QEE4_9FABA</name>
<protein>
    <submittedName>
        <fullName evidence="1">Uncharacterized protein</fullName>
    </submittedName>
</protein>
<reference evidence="1 2" key="1">
    <citation type="journal article" date="2023" name="Plants (Basel)">
        <title>Bridging the Gap: Combining Genomics and Transcriptomics Approaches to Understand Stylosanthes scabra, an Orphan Legume from the Brazilian Caatinga.</title>
        <authorList>
            <person name="Ferreira-Neto J.R.C."/>
            <person name="da Silva M.D."/>
            <person name="Binneck E."/>
            <person name="de Melo N.F."/>
            <person name="da Silva R.H."/>
            <person name="de Melo A.L.T.M."/>
            <person name="Pandolfi V."/>
            <person name="Bustamante F.O."/>
            <person name="Brasileiro-Vidal A.C."/>
            <person name="Benko-Iseppon A.M."/>
        </authorList>
    </citation>
    <scope>NUCLEOTIDE SEQUENCE [LARGE SCALE GENOMIC DNA]</scope>
    <source>
        <tissue evidence="1">Leaves</tissue>
    </source>
</reference>